<dbReference type="SMART" id="SM00248">
    <property type="entry name" value="ANK"/>
    <property type="match status" value="2"/>
</dbReference>
<keyword evidence="6" id="KW-1185">Reference proteome</keyword>
<name>A0A1I7SXN2_9PELO</name>
<feature type="domain" description="BRCT" evidence="4">
    <location>
        <begin position="777"/>
        <end position="830"/>
    </location>
</feature>
<dbReference type="AlphaFoldDB" id="A0A1I7SXN2"/>
<sequence>MGSNFSNILAETFRIPLASFQEIIAVKTDETIKEIDRMSKAYDAFIEDQKKAKERNISMLSVREMETGVNILEFFAGLEEKNFKVDLAADELLKTARSMRDDKIFNYCTGVDENNVHGFYQLFKEIPETYKVFDNDYAVNLFENFMDQTNKIMNCSEEIRNLKEALNNLTILEEDRKYEPARKAMRLARELSALSTVEEQMSSTIEKICQGLENSRLVWDVPSPTPGQPGVSVEKSLDMLNHLSNATTALSSNGNPIELIYTAGFKEPKDWLKVLDDLKSPWFQKHISQGANVQNLFNTLEPYSNLSKLLVDMDSMWKLLVETVDDDVIRGAQQLKDIRELASEAGSFEDSLNNFKKDFKKCLQNKTIEFDKNVFFQFEIEQQPVENLVKIVKNAMRSLAENFGKSLHVIEALDEVRSSRNQLLSLKSFTLNTQQVLLENGLVDWLLHERKMSSLLKEVDLLERVAESHRNGSLMDMATVFDEASKIEGLAGNPSQLRAVHKTLSENGNNKTEIDYFDFVKNHDLDFAKHSARLSNARITAKYLETYFDDVFGRNPIDNFGTTKGMFSEIIICFIILLVLIFVVIGLSPFGCTAKGRENYISLFIYYFGKPEHFEKRWRYSLFLDRTYDKNALLEAVLQGNLIKLKKALKDGAYISAYNMFGNTALHLSVQFGDPEMVKVLIKNGADQTLKNSKNLLPNQMIPVDYKTKFPERVERYEEVQKILKKYENKRYRIKVPRKFPVSSFTIYNDESVNEDTESKFSEKFKSITCDEPIVITTHIVFKTDQNGVLETDKLEVLMWIFHGAIIMKEQWLIDCLANPKLIERDVDYLIEKVNYKGKVFDTVLQWSEYMAKGKMPYLMGVFVAVTTHNVSNREFSSFYFLCSESYFTVIALSTIVASQGGVFLNSFPMKEQFNIGSRPYLHAHLGPLFLIHDASVDLTDYRNDPDHMYTLFTEEEFICFLLKRETNPDTRVNPPSVLKRED</sequence>
<dbReference type="PROSITE" id="PS50297">
    <property type="entry name" value="ANK_REP_REGION"/>
    <property type="match status" value="1"/>
</dbReference>
<evidence type="ECO:0000259" key="4">
    <source>
        <dbReference type="PROSITE" id="PS50172"/>
    </source>
</evidence>
<dbReference type="PROSITE" id="PS51082">
    <property type="entry name" value="WH2"/>
    <property type="match status" value="1"/>
</dbReference>
<feature type="repeat" description="ANK" evidence="1">
    <location>
        <begin position="661"/>
        <end position="693"/>
    </location>
</feature>
<evidence type="ECO:0000313" key="6">
    <source>
        <dbReference type="Proteomes" id="UP000095282"/>
    </source>
</evidence>
<dbReference type="PANTHER" id="PTHR22956">
    <property type="entry name" value="ANKYRIN REPEAT-CONTAINING PROTEIN F37A4.4-RELATED-RELATED"/>
    <property type="match status" value="1"/>
</dbReference>
<evidence type="ECO:0000256" key="1">
    <source>
        <dbReference type="PROSITE-ProRule" id="PRU00023"/>
    </source>
</evidence>
<dbReference type="PROSITE" id="PS50172">
    <property type="entry name" value="BRCT"/>
    <property type="match status" value="1"/>
</dbReference>
<dbReference type="InterPro" id="IPR053345">
    <property type="entry name" value="Ankyrin_repeat-containing"/>
</dbReference>
<dbReference type="SUPFAM" id="SSF48403">
    <property type="entry name" value="Ankyrin repeat"/>
    <property type="match status" value="1"/>
</dbReference>
<dbReference type="SMART" id="SM00292">
    <property type="entry name" value="BRCT"/>
    <property type="match status" value="1"/>
</dbReference>
<dbReference type="Proteomes" id="UP000095282">
    <property type="component" value="Unplaced"/>
</dbReference>
<accession>A0A1I7SXN2</accession>
<dbReference type="InterPro" id="IPR036420">
    <property type="entry name" value="BRCT_dom_sf"/>
</dbReference>
<dbReference type="InterPro" id="IPR003124">
    <property type="entry name" value="WH2_dom"/>
</dbReference>
<evidence type="ECO:0000313" key="7">
    <source>
        <dbReference type="WBParaSite" id="Csp11.Scaffold17.g83.t1"/>
    </source>
</evidence>
<dbReference type="GO" id="GO:0003779">
    <property type="term" value="F:actin binding"/>
    <property type="evidence" value="ECO:0007669"/>
    <property type="project" value="InterPro"/>
</dbReference>
<dbReference type="PROSITE" id="PS50088">
    <property type="entry name" value="ANK_REPEAT"/>
    <property type="match status" value="1"/>
</dbReference>
<organism evidence="6 7">
    <name type="scientific">Caenorhabditis tropicalis</name>
    <dbReference type="NCBI Taxonomy" id="1561998"/>
    <lineage>
        <taxon>Eukaryota</taxon>
        <taxon>Metazoa</taxon>
        <taxon>Ecdysozoa</taxon>
        <taxon>Nematoda</taxon>
        <taxon>Chromadorea</taxon>
        <taxon>Rhabditida</taxon>
        <taxon>Rhabditina</taxon>
        <taxon>Rhabditomorpha</taxon>
        <taxon>Rhabditoidea</taxon>
        <taxon>Rhabditidae</taxon>
        <taxon>Peloderinae</taxon>
        <taxon>Caenorhabditis</taxon>
    </lineage>
</organism>
<keyword evidence="3" id="KW-0812">Transmembrane</keyword>
<dbReference type="InterPro" id="IPR001357">
    <property type="entry name" value="BRCT_dom"/>
</dbReference>
<feature type="coiled-coil region" evidence="2">
    <location>
        <begin position="145"/>
        <end position="175"/>
    </location>
</feature>
<dbReference type="Gene3D" id="1.25.40.20">
    <property type="entry name" value="Ankyrin repeat-containing domain"/>
    <property type="match status" value="1"/>
</dbReference>
<keyword evidence="2" id="KW-0175">Coiled coil</keyword>
<dbReference type="InterPro" id="IPR036770">
    <property type="entry name" value="Ankyrin_rpt-contain_sf"/>
</dbReference>
<protein>
    <submittedName>
        <fullName evidence="7">ANK_REP_REGION domain-containing protein</fullName>
    </submittedName>
</protein>
<keyword evidence="3" id="KW-0472">Membrane</keyword>
<dbReference type="WBParaSite" id="Csp11.Scaffold17.g83.t1">
    <property type="protein sequence ID" value="Csp11.Scaffold17.g83.t1"/>
    <property type="gene ID" value="Csp11.Scaffold17.g83"/>
</dbReference>
<evidence type="ECO:0000256" key="2">
    <source>
        <dbReference type="SAM" id="Coils"/>
    </source>
</evidence>
<dbReference type="InterPro" id="IPR002110">
    <property type="entry name" value="Ankyrin_rpt"/>
</dbReference>
<reference evidence="7" key="1">
    <citation type="submission" date="2016-11" db="UniProtKB">
        <authorList>
            <consortium name="WormBaseParasite"/>
        </authorList>
    </citation>
    <scope>IDENTIFICATION</scope>
</reference>
<feature type="domain" description="WH2" evidence="5">
    <location>
        <begin position="629"/>
        <end position="648"/>
    </location>
</feature>
<dbReference type="Pfam" id="PF00023">
    <property type="entry name" value="Ank"/>
    <property type="match status" value="1"/>
</dbReference>
<dbReference type="Gene3D" id="3.40.50.10190">
    <property type="entry name" value="BRCT domain"/>
    <property type="match status" value="1"/>
</dbReference>
<keyword evidence="1" id="KW-0040">ANK repeat</keyword>
<evidence type="ECO:0000256" key="3">
    <source>
        <dbReference type="SAM" id="Phobius"/>
    </source>
</evidence>
<dbReference type="STRING" id="1561998.A0A1I7SXN2"/>
<dbReference type="eggNOG" id="KOG4177">
    <property type="taxonomic scope" value="Eukaryota"/>
</dbReference>
<dbReference type="SUPFAM" id="SSF52113">
    <property type="entry name" value="BRCT domain"/>
    <property type="match status" value="1"/>
</dbReference>
<proteinExistence type="predicted"/>
<dbReference type="PANTHER" id="PTHR22956:SF14">
    <property type="entry name" value="BRCT DOMAIN-CONTAINING PROTEIN"/>
    <property type="match status" value="1"/>
</dbReference>
<dbReference type="Pfam" id="PF00533">
    <property type="entry name" value="BRCT"/>
    <property type="match status" value="1"/>
</dbReference>
<feature type="transmembrane region" description="Helical" evidence="3">
    <location>
        <begin position="566"/>
        <end position="587"/>
    </location>
</feature>
<evidence type="ECO:0000259" key="5">
    <source>
        <dbReference type="PROSITE" id="PS51082"/>
    </source>
</evidence>
<keyword evidence="3" id="KW-1133">Transmembrane helix</keyword>